<proteinExistence type="predicted"/>
<evidence type="ECO:0000313" key="1">
    <source>
        <dbReference type="Proteomes" id="UP000887572"/>
    </source>
</evidence>
<dbReference type="AlphaFoldDB" id="A0A914ICC3"/>
<protein>
    <submittedName>
        <fullName evidence="2">Uncharacterized protein</fullName>
    </submittedName>
</protein>
<reference evidence="2" key="1">
    <citation type="submission" date="2022-11" db="UniProtKB">
        <authorList>
            <consortium name="WormBaseParasite"/>
        </authorList>
    </citation>
    <scope>IDENTIFICATION</scope>
</reference>
<evidence type="ECO:0000313" key="2">
    <source>
        <dbReference type="WBParaSite" id="Gr19_v10_g9305.t1"/>
    </source>
</evidence>
<organism evidence="1 2">
    <name type="scientific">Globodera rostochiensis</name>
    <name type="common">Golden nematode worm</name>
    <name type="synonym">Heterodera rostochiensis</name>
    <dbReference type="NCBI Taxonomy" id="31243"/>
    <lineage>
        <taxon>Eukaryota</taxon>
        <taxon>Metazoa</taxon>
        <taxon>Ecdysozoa</taxon>
        <taxon>Nematoda</taxon>
        <taxon>Chromadorea</taxon>
        <taxon>Rhabditida</taxon>
        <taxon>Tylenchina</taxon>
        <taxon>Tylenchomorpha</taxon>
        <taxon>Tylenchoidea</taxon>
        <taxon>Heteroderidae</taxon>
        <taxon>Heteroderinae</taxon>
        <taxon>Globodera</taxon>
    </lineage>
</organism>
<dbReference type="Proteomes" id="UP000887572">
    <property type="component" value="Unplaced"/>
</dbReference>
<dbReference type="WBParaSite" id="Gr19_v10_g9305.t1">
    <property type="protein sequence ID" value="Gr19_v10_g9305.t1"/>
    <property type="gene ID" value="Gr19_v10_g9305"/>
</dbReference>
<keyword evidence="1" id="KW-1185">Reference proteome</keyword>
<sequence>MILSVAIRICAIFGSEKDEYSLEAFLTAYHRANIGRSQQRKIYSYEILPIFNNKNNGQLKHLSDEITSIKFYKTKTDSAERNSNFLLQLSANAETPFSIVEMAQQIHSGEYHKMNMYIDNMKLSTLVIEHFTGDSLADYKKENLPGSSFWASLDVIYINNLSNFMVNLLNRILNSSNLNNYFAHTDLSKELEAEQKFFSNLLNQYNERLDENLQKEIVERGHYLHFEDAIQINWNPHTKMYKLLHVLKHQWFCWNRLDHFVYRFNKDLSADLDDFCDRTGYSSMAYEQNKLLNHLQTLENFEQIKAAYEKCANIGEKNQQPMIYSYKIIEGPTLTFSYMKMLPIYKENNELSLHMSDEIAEIKIYKTPTSSADQNFDFLLKLSAVDLTPFSIVHFAQQIHCSIKQGTARLEYDNVKLSQLAIVHFTGESLTYHKKEYFPGCSFRPKVDAFCIIHLSNFMVNLLNGILNSPNLNNYFVHTGLSVELWAEQVFFSDLFKTYNDGQCVEFNRKKKLIVEREEHYLHFEDAFHINWNPYKEMFKLIQVLKYQCFCSTELYSLGFNEGFENGLRNECEEMRKNDELDGKRPNLGTDTITNDEQNMRLTPLKTLENFEQIKKAYEKLKMFLNEKRYGKCNKKEEKEDGYNAIVKLNEEFGKAFEKVLMKF</sequence>
<name>A0A914ICC3_GLORO</name>
<accession>A0A914ICC3</accession>